<evidence type="ECO:0000256" key="1">
    <source>
        <dbReference type="SAM" id="MobiDB-lite"/>
    </source>
</evidence>
<feature type="region of interest" description="Disordered" evidence="1">
    <location>
        <begin position="28"/>
        <end position="49"/>
    </location>
</feature>
<comment type="caution">
    <text evidence="3">The sequence shown here is derived from an EMBL/GenBank/DDBJ whole genome shotgun (WGS) entry which is preliminary data.</text>
</comment>
<keyword evidence="4" id="KW-1185">Reference proteome</keyword>
<evidence type="ECO:0000256" key="2">
    <source>
        <dbReference type="SAM" id="SignalP"/>
    </source>
</evidence>
<feature type="signal peptide" evidence="2">
    <location>
        <begin position="1"/>
        <end position="26"/>
    </location>
</feature>
<feature type="chain" id="PRO_5020567434" description="Lipid-binding serum glycoprotein N-terminal domain-containing protein" evidence="2">
    <location>
        <begin position="27"/>
        <end position="479"/>
    </location>
</feature>
<dbReference type="OrthoDB" id="5850529at2759"/>
<evidence type="ECO:0000313" key="4">
    <source>
        <dbReference type="Proteomes" id="UP000298663"/>
    </source>
</evidence>
<dbReference type="AlphaFoldDB" id="A0A4U5MV80"/>
<dbReference type="STRING" id="34508.A0A4U5MV80"/>
<feature type="region of interest" description="Disordered" evidence="1">
    <location>
        <begin position="357"/>
        <end position="377"/>
    </location>
</feature>
<protein>
    <recommendedName>
        <fullName evidence="5">Lipid-binding serum glycoprotein N-terminal domain-containing protein</fullName>
    </recommendedName>
</protein>
<name>A0A4U5MV80_STECR</name>
<evidence type="ECO:0008006" key="5">
    <source>
        <dbReference type="Google" id="ProtNLM"/>
    </source>
</evidence>
<proteinExistence type="predicted"/>
<reference evidence="3 4" key="2">
    <citation type="journal article" date="2019" name="G3 (Bethesda)">
        <title>Hybrid Assembly of the Genome of the Entomopathogenic Nematode Steinernema carpocapsae Identifies the X-Chromosome.</title>
        <authorList>
            <person name="Serra L."/>
            <person name="Macchietto M."/>
            <person name="Macias-Munoz A."/>
            <person name="McGill C.J."/>
            <person name="Rodriguez I.M."/>
            <person name="Rodriguez B."/>
            <person name="Murad R."/>
            <person name="Mortazavi A."/>
        </authorList>
    </citation>
    <scope>NUCLEOTIDE SEQUENCE [LARGE SCALE GENOMIC DNA]</scope>
    <source>
        <strain evidence="3 4">ALL</strain>
    </source>
</reference>
<sequence>MFAIKSSSGAWLCVLLLAAAVYETQAGSGSTESGQARDRKAKSKDLTDTTDSNGNCLLVATMWNISLQLSGEEAIEWHAILDEANMTAHNSSLTSDDIIVKISAEIKMFFMKFPDCNEKFRYFTIGGWGDFSGLFQVTIWINADFTESVITLENGKCKLEDALLEFESTISDQSEKDALDELRAEIDFCIKDTSLSYEEKMANLSLTFINFFKLHAAWEVDIRGIDIPGFGSIDAFLEVSMQFYRMANFFQLFVVAPGQTDCQLVVDLTSEMNNAKYNFSRSEKTSLTDFIGNIRVLIAGNASLSITAKIKAVVYQYSQLMMTSSFLKFRLREFNIGVAFDFGTFGDLLDASDFGSRFPPTSPPTTSPAPTTTPVQGDCSKAPDVLSIFNGNMTIFYQSSDTFLKNNPGTQATNWRPYLNMCQNQAIMNSTLSVQDKIKKIGSIITTYVGTNSARISFVYSITITGWGNYKQFCTCGGF</sequence>
<feature type="compositionally biased region" description="Basic and acidic residues" evidence="1">
    <location>
        <begin position="35"/>
        <end position="47"/>
    </location>
</feature>
<organism evidence="3 4">
    <name type="scientific">Steinernema carpocapsae</name>
    <name type="common">Entomopathogenic nematode</name>
    <dbReference type="NCBI Taxonomy" id="34508"/>
    <lineage>
        <taxon>Eukaryota</taxon>
        <taxon>Metazoa</taxon>
        <taxon>Ecdysozoa</taxon>
        <taxon>Nematoda</taxon>
        <taxon>Chromadorea</taxon>
        <taxon>Rhabditida</taxon>
        <taxon>Tylenchina</taxon>
        <taxon>Panagrolaimomorpha</taxon>
        <taxon>Strongyloidoidea</taxon>
        <taxon>Steinernematidae</taxon>
        <taxon>Steinernema</taxon>
    </lineage>
</organism>
<reference evidence="3 4" key="1">
    <citation type="journal article" date="2015" name="Genome Biol.">
        <title>Comparative genomics of Steinernema reveals deeply conserved gene regulatory networks.</title>
        <authorList>
            <person name="Dillman A.R."/>
            <person name="Macchietto M."/>
            <person name="Porter C.F."/>
            <person name="Rogers A."/>
            <person name="Williams B."/>
            <person name="Antoshechkin I."/>
            <person name="Lee M.M."/>
            <person name="Goodwin Z."/>
            <person name="Lu X."/>
            <person name="Lewis E.E."/>
            <person name="Goodrich-Blair H."/>
            <person name="Stock S.P."/>
            <person name="Adams B.J."/>
            <person name="Sternberg P.W."/>
            <person name="Mortazavi A."/>
        </authorList>
    </citation>
    <scope>NUCLEOTIDE SEQUENCE [LARGE SCALE GENOMIC DNA]</scope>
    <source>
        <strain evidence="3 4">ALL</strain>
    </source>
</reference>
<evidence type="ECO:0000313" key="3">
    <source>
        <dbReference type="EMBL" id="TKR73721.1"/>
    </source>
</evidence>
<dbReference type="EMBL" id="AZBU02000006">
    <property type="protein sequence ID" value="TKR73721.1"/>
    <property type="molecule type" value="Genomic_DNA"/>
</dbReference>
<gene>
    <name evidence="3" type="ORF">L596_020999</name>
</gene>
<dbReference type="Proteomes" id="UP000298663">
    <property type="component" value="Unassembled WGS sequence"/>
</dbReference>
<keyword evidence="2" id="KW-0732">Signal</keyword>
<accession>A0A4U5MV80</accession>